<keyword evidence="1" id="KW-0732">Signal</keyword>
<evidence type="ECO:0000313" key="3">
    <source>
        <dbReference type="Proteomes" id="UP000664632"/>
    </source>
</evidence>
<reference evidence="2 3" key="1">
    <citation type="submission" date="2021-03" db="EMBL/GenBank/DDBJ databases">
        <title>Enterococcal diversity collection.</title>
        <authorList>
            <person name="Gilmore M.S."/>
            <person name="Schwartzman J."/>
            <person name="Van Tyne D."/>
            <person name="Martin M."/>
            <person name="Earl A.M."/>
            <person name="Manson A.L."/>
            <person name="Straub T."/>
            <person name="Salamzade R."/>
            <person name="Saavedra J."/>
            <person name="Lebreton F."/>
            <person name="Prichula J."/>
            <person name="Schaufler K."/>
            <person name="Gaca A."/>
            <person name="Sgardioli B."/>
            <person name="Wagenaar J."/>
            <person name="Strong T."/>
        </authorList>
    </citation>
    <scope>NUCLEOTIDE SEQUENCE [LARGE SCALE GENOMIC DNA]</scope>
    <source>
        <strain evidence="2 3">DIV0869a</strain>
    </source>
</reference>
<dbReference type="RefSeq" id="WP_207113278.1">
    <property type="nucleotide sequence ID" value="NZ_JAFLWD010000033.1"/>
</dbReference>
<feature type="chain" id="PRO_5045835229" description="DUF4829 domain-containing protein" evidence="1">
    <location>
        <begin position="25"/>
        <end position="141"/>
    </location>
</feature>
<dbReference type="Proteomes" id="UP000664632">
    <property type="component" value="Unassembled WGS sequence"/>
</dbReference>
<sequence>MRKVIRWLLLVILIVFLCSCGKSGTTDNAKISIDEDTGSFTKKEIYSAINTVKKDFKGFKGGEMLELSFNYNRYLKDITNYLKENSINDYELKDYIVLYGDFKIDDPGKNSSFAPNSKILGYMWIMKKSNTDKWYVIFKGM</sequence>
<proteinExistence type="predicted"/>
<evidence type="ECO:0000256" key="1">
    <source>
        <dbReference type="SAM" id="SignalP"/>
    </source>
</evidence>
<dbReference type="PROSITE" id="PS51257">
    <property type="entry name" value="PROKAR_LIPOPROTEIN"/>
    <property type="match status" value="1"/>
</dbReference>
<evidence type="ECO:0000313" key="2">
    <source>
        <dbReference type="EMBL" id="MBO0441266.1"/>
    </source>
</evidence>
<name>A0ABS3H158_9ENTE</name>
<comment type="caution">
    <text evidence="2">The sequence shown here is derived from an EMBL/GenBank/DDBJ whole genome shotgun (WGS) entry which is preliminary data.</text>
</comment>
<protein>
    <recommendedName>
        <fullName evidence="4">DUF4829 domain-containing protein</fullName>
    </recommendedName>
</protein>
<organism evidence="2 3">
    <name type="scientific">Candidatus Enterococcus ikei</name>
    <dbReference type="NCBI Taxonomy" id="2815326"/>
    <lineage>
        <taxon>Bacteria</taxon>
        <taxon>Bacillati</taxon>
        <taxon>Bacillota</taxon>
        <taxon>Bacilli</taxon>
        <taxon>Lactobacillales</taxon>
        <taxon>Enterococcaceae</taxon>
        <taxon>Enterococcus</taxon>
    </lineage>
</organism>
<feature type="signal peptide" evidence="1">
    <location>
        <begin position="1"/>
        <end position="24"/>
    </location>
</feature>
<gene>
    <name evidence="2" type="ORF">JZO69_12915</name>
</gene>
<dbReference type="EMBL" id="JAFLWD010000033">
    <property type="protein sequence ID" value="MBO0441266.1"/>
    <property type="molecule type" value="Genomic_DNA"/>
</dbReference>
<accession>A0ABS3H158</accession>
<keyword evidence="3" id="KW-1185">Reference proteome</keyword>
<evidence type="ECO:0008006" key="4">
    <source>
        <dbReference type="Google" id="ProtNLM"/>
    </source>
</evidence>